<evidence type="ECO:0000313" key="2">
    <source>
        <dbReference type="EMBL" id="AAS96199.1"/>
    </source>
</evidence>
<dbReference type="eggNOG" id="ENOG50318D7">
    <property type="taxonomic scope" value="Bacteria"/>
</dbReference>
<dbReference type="PaxDb" id="882-DVU_1722"/>
<dbReference type="STRING" id="882.DVU_1722"/>
<organism evidence="2 3">
    <name type="scientific">Nitratidesulfovibrio vulgaris (strain ATCC 29579 / DSM 644 / CCUG 34227 / NCIMB 8303 / VKM B-1760 / Hildenborough)</name>
    <name type="common">Desulfovibrio vulgaris</name>
    <dbReference type="NCBI Taxonomy" id="882"/>
    <lineage>
        <taxon>Bacteria</taxon>
        <taxon>Pseudomonadati</taxon>
        <taxon>Thermodesulfobacteriota</taxon>
        <taxon>Desulfovibrionia</taxon>
        <taxon>Desulfovibrionales</taxon>
        <taxon>Desulfovibrionaceae</taxon>
        <taxon>Nitratidesulfovibrio</taxon>
    </lineage>
</organism>
<dbReference type="EnsemblBacteria" id="AAS96199">
    <property type="protein sequence ID" value="AAS96199"/>
    <property type="gene ID" value="DVU_1722"/>
</dbReference>
<name>Q72BB4_NITV2</name>
<feature type="compositionally biased region" description="Basic and acidic residues" evidence="1">
    <location>
        <begin position="62"/>
        <end position="82"/>
    </location>
</feature>
<reference evidence="2 3" key="1">
    <citation type="journal article" date="2004" name="Nat. Biotechnol.">
        <title>The genome sequence of the anaerobic, sulfate-reducing bacterium Desulfovibrio vulgaris Hildenborough.</title>
        <authorList>
            <person name="Heidelberg J.F."/>
            <person name="Seshadri R."/>
            <person name="Haveman S.A."/>
            <person name="Hemme C.L."/>
            <person name="Paulsen I.T."/>
            <person name="Kolonay J.F."/>
            <person name="Eisen J.A."/>
            <person name="Ward N."/>
            <person name="Methe B."/>
            <person name="Brinkac L.M."/>
            <person name="Daugherty S.C."/>
            <person name="Deboy R.T."/>
            <person name="Dodson R.J."/>
            <person name="Durkin A.S."/>
            <person name="Madupu R."/>
            <person name="Nelson W.C."/>
            <person name="Sullivan S.A."/>
            <person name="Fouts D."/>
            <person name="Haft D.H."/>
            <person name="Selengut J."/>
            <person name="Peterson J.D."/>
            <person name="Davidsen T.M."/>
            <person name="Zafar N."/>
            <person name="Zhou L."/>
            <person name="Radune D."/>
            <person name="Dimitrov G."/>
            <person name="Hance M."/>
            <person name="Tran K."/>
            <person name="Khouri H."/>
            <person name="Gill J."/>
            <person name="Utterback T.R."/>
            <person name="Feldblyum T.V."/>
            <person name="Wall J.D."/>
            <person name="Voordouw G."/>
            <person name="Fraser C.M."/>
        </authorList>
    </citation>
    <scope>NUCLEOTIDE SEQUENCE [LARGE SCALE GENOMIC DNA]</scope>
    <source>
        <strain evidence="3">ATCC 29579 / DSM 644 / NCIMB 8303 / VKM B-1760 / Hildenborough</strain>
    </source>
</reference>
<dbReference type="HOGENOM" id="CLU_2081038_0_0_7"/>
<dbReference type="RefSeq" id="WP_010939010.1">
    <property type="nucleotide sequence ID" value="NC_002937.3"/>
</dbReference>
<sequence>MKVLRSLRRLFGRLVMVCAMLGVLLFVCILGPVRLCRAGGKTGGIGKAKPSVPDVPTPEPTPIREKEAEPESKRVRDDEARRLRARMGSGGTVLTSPLGATGSTSTIGNSLLGRVGG</sequence>
<dbReference type="Proteomes" id="UP000002194">
    <property type="component" value="Chromosome"/>
</dbReference>
<accession>Q72BB4</accession>
<proteinExistence type="predicted"/>
<dbReference type="EMBL" id="AE017285">
    <property type="protein sequence ID" value="AAS96199.1"/>
    <property type="molecule type" value="Genomic_DNA"/>
</dbReference>
<evidence type="ECO:0000313" key="3">
    <source>
        <dbReference type="Proteomes" id="UP000002194"/>
    </source>
</evidence>
<dbReference type="AlphaFoldDB" id="Q72BB4"/>
<dbReference type="KEGG" id="dvu:DVU_1722"/>
<gene>
    <name evidence="2" type="ordered locus">DVU_1722</name>
</gene>
<protein>
    <submittedName>
        <fullName evidence="2">Uncharacterized protein</fullName>
    </submittedName>
</protein>
<keyword evidence="3" id="KW-1185">Reference proteome</keyword>
<feature type="region of interest" description="Disordered" evidence="1">
    <location>
        <begin position="41"/>
        <end position="117"/>
    </location>
</feature>
<evidence type="ECO:0000256" key="1">
    <source>
        <dbReference type="SAM" id="MobiDB-lite"/>
    </source>
</evidence>
<dbReference type="PATRIC" id="fig|882.5.peg.1587"/>